<feature type="region of interest" description="Disordered" evidence="2">
    <location>
        <begin position="1"/>
        <end position="25"/>
    </location>
</feature>
<sequence>MWTSSPPRTPLEVTFEDNNSEPGTITPEYDAMSPVVAHLEKLAVTHKDEQIEDSATTEYEPSLETNTFGGNSSPPESPIEAFLLRPETPQQPYSRWNTGTNTTVHNGQVFTDPEIHAMSLALAEARHNGEFPGTSETALDAHAVAEDFSSLVYLRRIRGDILKPAPPSWVHLREQIALGIQQRSASRRRCESQNEAARRVNHYLQAVEDEQRYYHATNAVVRRPTQQGFSNFDDDMCSMVEHTIEQSIADATGPLRMNLKQQGEIFQHQNGILQQHDHFIKCQDHVLQQQNGLTLQQERAVQKHKDLVTRQTGTLQHYSDLLQQHHNLAQRQDCAIQQQNSLAQQHAGFLQQQNDLTQQQAGVVQTQSNLVERQDHALQQQNSLAQQHAGFLQQQDYALQRQYDLLQNQSYSLRTESRFFKKQNDALEKQNQAVREQLDVQSAHLARMQGLLEPHAYNNHATAQNLASANQLVNNLSNELPQVIKKAVEVTIEETARLHARQALESAVEIWQQGVRRNMSVTQSESTSDVSMDTLDKHELDTEASTTAAKKPGKKQKKTTTHSEVIERSERSSLYRMVSKFKRRRIARN</sequence>
<gene>
    <name evidence="3" type="ORF">FIESC28_08309</name>
</gene>
<feature type="region of interest" description="Disordered" evidence="2">
    <location>
        <begin position="540"/>
        <end position="571"/>
    </location>
</feature>
<evidence type="ECO:0000256" key="1">
    <source>
        <dbReference type="SAM" id="Coils"/>
    </source>
</evidence>
<feature type="compositionally biased region" description="Polar residues" evidence="2">
    <location>
        <begin position="53"/>
        <end position="74"/>
    </location>
</feature>
<keyword evidence="1" id="KW-0175">Coiled coil</keyword>
<organism evidence="3 4">
    <name type="scientific">Fusarium coffeatum</name>
    <dbReference type="NCBI Taxonomy" id="231269"/>
    <lineage>
        <taxon>Eukaryota</taxon>
        <taxon>Fungi</taxon>
        <taxon>Dikarya</taxon>
        <taxon>Ascomycota</taxon>
        <taxon>Pezizomycotina</taxon>
        <taxon>Sordariomycetes</taxon>
        <taxon>Hypocreomycetidae</taxon>
        <taxon>Hypocreales</taxon>
        <taxon>Nectriaceae</taxon>
        <taxon>Fusarium</taxon>
        <taxon>Fusarium incarnatum-equiseti species complex</taxon>
    </lineage>
</organism>
<name>A0A366R7L1_9HYPO</name>
<dbReference type="GeneID" id="41997743"/>
<accession>A0A366R7L1</accession>
<evidence type="ECO:0000313" key="3">
    <source>
        <dbReference type="EMBL" id="RBR13123.1"/>
    </source>
</evidence>
<feature type="compositionally biased region" description="Basic residues" evidence="2">
    <location>
        <begin position="551"/>
        <end position="560"/>
    </location>
</feature>
<dbReference type="AlphaFoldDB" id="A0A366R7L1"/>
<dbReference type="Proteomes" id="UP000253153">
    <property type="component" value="Unassembled WGS sequence"/>
</dbReference>
<evidence type="ECO:0000313" key="4">
    <source>
        <dbReference type="Proteomes" id="UP000253153"/>
    </source>
</evidence>
<evidence type="ECO:0000256" key="2">
    <source>
        <dbReference type="SAM" id="MobiDB-lite"/>
    </source>
</evidence>
<feature type="coiled-coil region" evidence="1">
    <location>
        <begin position="417"/>
        <end position="479"/>
    </location>
</feature>
<protein>
    <submittedName>
        <fullName evidence="3">Uncharacterized protein</fullName>
    </submittedName>
</protein>
<dbReference type="OrthoDB" id="3903267at2759"/>
<dbReference type="EMBL" id="QKXC01000188">
    <property type="protein sequence ID" value="RBR13123.1"/>
    <property type="molecule type" value="Genomic_DNA"/>
</dbReference>
<proteinExistence type="predicted"/>
<feature type="region of interest" description="Disordered" evidence="2">
    <location>
        <begin position="47"/>
        <end position="79"/>
    </location>
</feature>
<reference evidence="3 4" key="1">
    <citation type="submission" date="2018-06" db="EMBL/GenBank/DDBJ databases">
        <title>Fusarium incarnatum-equiseti species complex species 28.</title>
        <authorList>
            <person name="Gardiner D.M."/>
        </authorList>
    </citation>
    <scope>NUCLEOTIDE SEQUENCE [LARGE SCALE GENOMIC DNA]</scope>
    <source>
        <strain evidence="3 4">FIESC_28</strain>
    </source>
</reference>
<dbReference type="RefSeq" id="XP_031013460.1">
    <property type="nucleotide sequence ID" value="XM_031162447.1"/>
</dbReference>
<comment type="caution">
    <text evidence="3">The sequence shown here is derived from an EMBL/GenBank/DDBJ whole genome shotgun (WGS) entry which is preliminary data.</text>
</comment>
<keyword evidence="4" id="KW-1185">Reference proteome</keyword>